<evidence type="ECO:0000313" key="2">
    <source>
        <dbReference type="EMBL" id="TWT65539.1"/>
    </source>
</evidence>
<evidence type="ECO:0008006" key="4">
    <source>
        <dbReference type="Google" id="ProtNLM"/>
    </source>
</evidence>
<dbReference type="Gene3D" id="3.40.390.10">
    <property type="entry name" value="Collagenase (Catalytic Domain)"/>
    <property type="match status" value="1"/>
</dbReference>
<dbReference type="Proteomes" id="UP000317238">
    <property type="component" value="Unassembled WGS sequence"/>
</dbReference>
<name>A0A5C5XSC9_9PLAN</name>
<dbReference type="RefSeq" id="WP_197204075.1">
    <property type="nucleotide sequence ID" value="NZ_SJPL01000002.1"/>
</dbReference>
<comment type="caution">
    <text evidence="2">The sequence shown here is derived from an EMBL/GenBank/DDBJ whole genome shotgun (WGS) entry which is preliminary data.</text>
</comment>
<dbReference type="AlphaFoldDB" id="A0A5C5XSC9"/>
<organism evidence="2 3">
    <name type="scientific">Crateriforma conspicua</name>
    <dbReference type="NCBI Taxonomy" id="2527996"/>
    <lineage>
        <taxon>Bacteria</taxon>
        <taxon>Pseudomonadati</taxon>
        <taxon>Planctomycetota</taxon>
        <taxon>Planctomycetia</taxon>
        <taxon>Planctomycetales</taxon>
        <taxon>Planctomycetaceae</taxon>
        <taxon>Crateriforma</taxon>
    </lineage>
</organism>
<dbReference type="SUPFAM" id="SSF55486">
    <property type="entry name" value="Metalloproteases ('zincins'), catalytic domain"/>
    <property type="match status" value="1"/>
</dbReference>
<dbReference type="EMBL" id="SJPL01000002">
    <property type="protein sequence ID" value="TWT65539.1"/>
    <property type="molecule type" value="Genomic_DNA"/>
</dbReference>
<evidence type="ECO:0000256" key="1">
    <source>
        <dbReference type="SAM" id="SignalP"/>
    </source>
</evidence>
<keyword evidence="3" id="KW-1185">Reference proteome</keyword>
<protein>
    <recommendedName>
        <fullName evidence="4">Matrixin</fullName>
    </recommendedName>
</protein>
<accession>A0A5C5XSC9</accession>
<reference evidence="2 3" key="1">
    <citation type="submission" date="2019-02" db="EMBL/GenBank/DDBJ databases">
        <title>Deep-cultivation of Planctomycetes and their phenomic and genomic characterization uncovers novel biology.</title>
        <authorList>
            <person name="Wiegand S."/>
            <person name="Jogler M."/>
            <person name="Boedeker C."/>
            <person name="Pinto D."/>
            <person name="Vollmers J."/>
            <person name="Rivas-Marin E."/>
            <person name="Kohn T."/>
            <person name="Peeters S.H."/>
            <person name="Heuer A."/>
            <person name="Rast P."/>
            <person name="Oberbeckmann S."/>
            <person name="Bunk B."/>
            <person name="Jeske O."/>
            <person name="Meyerdierks A."/>
            <person name="Storesund J.E."/>
            <person name="Kallscheuer N."/>
            <person name="Luecker S."/>
            <person name="Lage O.M."/>
            <person name="Pohl T."/>
            <person name="Merkel B.J."/>
            <person name="Hornburger P."/>
            <person name="Mueller R.-W."/>
            <person name="Bruemmer F."/>
            <person name="Labrenz M."/>
            <person name="Spormann A.M."/>
            <person name="Op Den Camp H."/>
            <person name="Overmann J."/>
            <person name="Amann R."/>
            <person name="Jetten M.S.M."/>
            <person name="Mascher T."/>
            <person name="Medema M.H."/>
            <person name="Devos D.P."/>
            <person name="Kaster A.-K."/>
            <person name="Ovreas L."/>
            <person name="Rohde M."/>
            <person name="Galperin M.Y."/>
            <person name="Jogler C."/>
        </authorList>
    </citation>
    <scope>NUCLEOTIDE SEQUENCE [LARGE SCALE GENOMIC DNA]</scope>
    <source>
        <strain evidence="2 3">Pan14r</strain>
    </source>
</reference>
<evidence type="ECO:0000313" key="3">
    <source>
        <dbReference type="Proteomes" id="UP000317238"/>
    </source>
</evidence>
<gene>
    <name evidence="2" type="ORF">Pan14r_50860</name>
</gene>
<feature type="chain" id="PRO_5023114365" description="Matrixin" evidence="1">
    <location>
        <begin position="19"/>
        <end position="328"/>
    </location>
</feature>
<keyword evidence="1" id="KW-0732">Signal</keyword>
<sequence length="328" mass="35927" precursor="true">MIRVNLLVTLFFIPLASASGGVVDSLQARWDAAPRIIDGDERSLDGGIRYSVSGGSYEAFRDSFTWAVVPDVITFRNAIEDSFAAWTAVDPVSGLHTDISFLADFETPVATLGGFGRLDPRGAEIDLIASNSGQAGYRALTAVSRIGMPVTLTSGVDDYQPSAAIGGVDLHLNNHPCTPYTIDIFRRLLTHEIGHAIGLGDVDFGGSFIDDNYDLNHPLQTLTNSWALLVDPFDPVGSIGLSVFDVPSSDLQTYGVDILMESNGLGIGPTNPIDELFPLRNDDYGMRQFLYPVVAVPEPRCWLIVYVIQMLLIRLWWWRPLCRIFSNS</sequence>
<dbReference type="InterPro" id="IPR024079">
    <property type="entry name" value="MetalloPept_cat_dom_sf"/>
</dbReference>
<feature type="signal peptide" evidence="1">
    <location>
        <begin position="1"/>
        <end position="18"/>
    </location>
</feature>
<dbReference type="GO" id="GO:0008237">
    <property type="term" value="F:metallopeptidase activity"/>
    <property type="evidence" value="ECO:0007669"/>
    <property type="project" value="InterPro"/>
</dbReference>
<proteinExistence type="predicted"/>